<evidence type="ECO:0000313" key="5">
    <source>
        <dbReference type="EMBL" id="SUZ94870.1"/>
    </source>
</evidence>
<dbReference type="SUPFAM" id="SSF50891">
    <property type="entry name" value="Cyclophilin-like"/>
    <property type="match status" value="1"/>
</dbReference>
<dbReference type="PANTHER" id="PTHR34698">
    <property type="entry name" value="5-OXOPROLINASE SUBUNIT B"/>
    <property type="match status" value="1"/>
</dbReference>
<gene>
    <name evidence="5" type="ORF">METZ01_LOCUS47724</name>
</gene>
<evidence type="ECO:0000256" key="3">
    <source>
        <dbReference type="ARBA" id="ARBA00022840"/>
    </source>
</evidence>
<accession>A0A381RSM8</accession>
<dbReference type="InterPro" id="IPR003833">
    <property type="entry name" value="CT_C_D"/>
</dbReference>
<keyword evidence="2" id="KW-0378">Hydrolase</keyword>
<dbReference type="InterPro" id="IPR029000">
    <property type="entry name" value="Cyclophilin-like_dom_sf"/>
</dbReference>
<dbReference type="NCBIfam" id="TIGR00370">
    <property type="entry name" value="5-oxoprolinase subunit PxpB"/>
    <property type="match status" value="1"/>
</dbReference>
<evidence type="ECO:0000259" key="4">
    <source>
        <dbReference type="SMART" id="SM00796"/>
    </source>
</evidence>
<evidence type="ECO:0000256" key="1">
    <source>
        <dbReference type="ARBA" id="ARBA00022741"/>
    </source>
</evidence>
<dbReference type="GO" id="GO:0016787">
    <property type="term" value="F:hydrolase activity"/>
    <property type="evidence" value="ECO:0007669"/>
    <property type="project" value="UniProtKB-KW"/>
</dbReference>
<dbReference type="SUPFAM" id="SSF160467">
    <property type="entry name" value="PH0987 N-terminal domain-like"/>
    <property type="match status" value="1"/>
</dbReference>
<name>A0A381RSM8_9ZZZZ</name>
<dbReference type="PANTHER" id="PTHR34698:SF2">
    <property type="entry name" value="5-OXOPROLINASE SUBUNIT B"/>
    <property type="match status" value="1"/>
</dbReference>
<dbReference type="EMBL" id="UINC01002274">
    <property type="protein sequence ID" value="SUZ94870.1"/>
    <property type="molecule type" value="Genomic_DNA"/>
</dbReference>
<dbReference type="Gene3D" id="3.30.1360.40">
    <property type="match status" value="1"/>
</dbReference>
<dbReference type="Gene3D" id="2.40.100.10">
    <property type="entry name" value="Cyclophilin-like"/>
    <property type="match status" value="1"/>
</dbReference>
<sequence>MVNIQHLVLTCKPNEYILALLAYLRVSNNDWIDVVPAEESLAVRYNPFRLSAKEAYNKLEKQIDEFDFQPLTQNNQLIHIPVCYHDEFAPDMHTVTEQKALSREEVIKIHSSVTYQVTMIGFTPGFSYLGELPEKLFMPRLAVPKLHLLPGSIGISGYRTGIYPLGGPGGWQIIGCTPMKLFDSELNNPFKLSTGMTIKFSAISIEQFQDYQNKVTR</sequence>
<dbReference type="Pfam" id="PF02682">
    <property type="entry name" value="CT_C_D"/>
    <property type="match status" value="1"/>
</dbReference>
<dbReference type="SMART" id="SM00796">
    <property type="entry name" value="AHS1"/>
    <property type="match status" value="1"/>
</dbReference>
<proteinExistence type="predicted"/>
<keyword evidence="3" id="KW-0067">ATP-binding</keyword>
<reference evidence="5" key="1">
    <citation type="submission" date="2018-05" db="EMBL/GenBank/DDBJ databases">
        <authorList>
            <person name="Lanie J.A."/>
            <person name="Ng W.-L."/>
            <person name="Kazmierczak K.M."/>
            <person name="Andrzejewski T.M."/>
            <person name="Davidsen T.M."/>
            <person name="Wayne K.J."/>
            <person name="Tettelin H."/>
            <person name="Glass J.I."/>
            <person name="Rusch D."/>
            <person name="Podicherti R."/>
            <person name="Tsui H.-C.T."/>
            <person name="Winkler M.E."/>
        </authorList>
    </citation>
    <scope>NUCLEOTIDE SEQUENCE</scope>
</reference>
<feature type="domain" description="Carboxyltransferase" evidence="4">
    <location>
        <begin position="1"/>
        <end position="192"/>
    </location>
</feature>
<dbReference type="AlphaFoldDB" id="A0A381RSM8"/>
<protein>
    <recommendedName>
        <fullName evidence="4">Carboxyltransferase domain-containing protein</fullName>
    </recommendedName>
</protein>
<dbReference type="GO" id="GO:0005524">
    <property type="term" value="F:ATP binding"/>
    <property type="evidence" value="ECO:0007669"/>
    <property type="project" value="UniProtKB-KW"/>
</dbReference>
<keyword evidence="1" id="KW-0547">Nucleotide-binding</keyword>
<organism evidence="5">
    <name type="scientific">marine metagenome</name>
    <dbReference type="NCBI Taxonomy" id="408172"/>
    <lineage>
        <taxon>unclassified sequences</taxon>
        <taxon>metagenomes</taxon>
        <taxon>ecological metagenomes</taxon>
    </lineage>
</organism>
<dbReference type="InterPro" id="IPR010016">
    <property type="entry name" value="PxpB"/>
</dbReference>
<evidence type="ECO:0000256" key="2">
    <source>
        <dbReference type="ARBA" id="ARBA00022801"/>
    </source>
</evidence>